<gene>
    <name evidence="1" type="ORF">A6A05_16820</name>
</gene>
<keyword evidence="2" id="KW-1185">Reference proteome</keyword>
<proteinExistence type="predicted"/>
<accession>A0A178MBH7</accession>
<reference evidence="1 2" key="1">
    <citation type="submission" date="2016-04" db="EMBL/GenBank/DDBJ databases">
        <title>Draft genome sequence of freshwater magnetotactic bacteria Magnetospirillum marisnigri SP-1 and Magnetospirillum moscoviense BB-1.</title>
        <authorList>
            <person name="Koziaeva V."/>
            <person name="Dziuba M.V."/>
            <person name="Ivanov T.M."/>
            <person name="Kuznetsov B."/>
            <person name="Grouzdev D.S."/>
        </authorList>
    </citation>
    <scope>NUCLEOTIDE SEQUENCE [LARGE SCALE GENOMIC DNA]</scope>
    <source>
        <strain evidence="1 2">BB-1</strain>
    </source>
</reference>
<dbReference type="Proteomes" id="UP000078543">
    <property type="component" value="Unassembled WGS sequence"/>
</dbReference>
<sequence length="91" mass="9784">MDISDIGAFQRRCEPRAGYHRLAHQQAVIGATHLAVRSNQGNPRIVGISPMELIDDPVPVAILYCLTGQEFAGASHVAEAVIHLVIQMIAG</sequence>
<evidence type="ECO:0000313" key="2">
    <source>
        <dbReference type="Proteomes" id="UP000078543"/>
    </source>
</evidence>
<evidence type="ECO:0000313" key="1">
    <source>
        <dbReference type="EMBL" id="OAN45507.1"/>
    </source>
</evidence>
<comment type="caution">
    <text evidence="1">The sequence shown here is derived from an EMBL/GenBank/DDBJ whole genome shotgun (WGS) entry which is preliminary data.</text>
</comment>
<dbReference type="EMBL" id="LWQU01000183">
    <property type="protein sequence ID" value="OAN45507.1"/>
    <property type="molecule type" value="Genomic_DNA"/>
</dbReference>
<organism evidence="1 2">
    <name type="scientific">Magnetospirillum moscoviense</name>
    <dbReference type="NCBI Taxonomy" id="1437059"/>
    <lineage>
        <taxon>Bacteria</taxon>
        <taxon>Pseudomonadati</taxon>
        <taxon>Pseudomonadota</taxon>
        <taxon>Alphaproteobacteria</taxon>
        <taxon>Rhodospirillales</taxon>
        <taxon>Rhodospirillaceae</taxon>
        <taxon>Magnetospirillum</taxon>
    </lineage>
</organism>
<name>A0A178MBH7_9PROT</name>
<dbReference type="AlphaFoldDB" id="A0A178MBH7"/>
<protein>
    <submittedName>
        <fullName evidence="1">Uncharacterized protein</fullName>
    </submittedName>
</protein>